<organism evidence="5 6">
    <name type="scientific">Streptomyces guryensis</name>
    <dbReference type="NCBI Taxonomy" id="2886947"/>
    <lineage>
        <taxon>Bacteria</taxon>
        <taxon>Bacillati</taxon>
        <taxon>Actinomycetota</taxon>
        <taxon>Actinomycetes</taxon>
        <taxon>Kitasatosporales</taxon>
        <taxon>Streptomycetaceae</taxon>
        <taxon>Streptomyces</taxon>
    </lineage>
</organism>
<keyword evidence="6" id="KW-1185">Reference proteome</keyword>
<comment type="similarity">
    <text evidence="1">Belongs to the ATP-dependent AMP-binding enzyme family.</text>
</comment>
<dbReference type="InterPro" id="IPR020845">
    <property type="entry name" value="AMP-binding_CS"/>
</dbReference>
<evidence type="ECO:0000259" key="3">
    <source>
        <dbReference type="Pfam" id="PF00501"/>
    </source>
</evidence>
<dbReference type="GO" id="GO:0031956">
    <property type="term" value="F:medium-chain fatty acid-CoA ligase activity"/>
    <property type="evidence" value="ECO:0007669"/>
    <property type="project" value="TreeGrafter"/>
</dbReference>
<dbReference type="EMBL" id="JAJSBI010000037">
    <property type="protein sequence ID" value="MCD9880202.1"/>
    <property type="molecule type" value="Genomic_DNA"/>
</dbReference>
<evidence type="ECO:0000256" key="2">
    <source>
        <dbReference type="ARBA" id="ARBA00022598"/>
    </source>
</evidence>
<evidence type="ECO:0000256" key="1">
    <source>
        <dbReference type="ARBA" id="ARBA00006432"/>
    </source>
</evidence>
<dbReference type="InterPro" id="IPR045851">
    <property type="entry name" value="AMP-bd_C_sf"/>
</dbReference>
<keyword evidence="2 5" id="KW-0436">Ligase</keyword>
<dbReference type="PROSITE" id="PS00455">
    <property type="entry name" value="AMP_BINDING"/>
    <property type="match status" value="1"/>
</dbReference>
<dbReference type="PANTHER" id="PTHR43201">
    <property type="entry name" value="ACYL-COA SYNTHETASE"/>
    <property type="match status" value="1"/>
</dbReference>
<feature type="domain" description="AMP-dependent synthetase/ligase" evidence="3">
    <location>
        <begin position="110"/>
        <end position="309"/>
    </location>
</feature>
<dbReference type="InterPro" id="IPR025110">
    <property type="entry name" value="AMP-bd_C"/>
</dbReference>
<dbReference type="CDD" id="cd04433">
    <property type="entry name" value="AFD_class_I"/>
    <property type="match status" value="1"/>
</dbReference>
<accession>A0A9Q3VYR8</accession>
<reference evidence="5" key="1">
    <citation type="submission" date="2021-12" db="EMBL/GenBank/DDBJ databases">
        <authorList>
            <person name="Lee J.-H."/>
            <person name="Kim S.-B."/>
        </authorList>
    </citation>
    <scope>NUCLEOTIDE SEQUENCE</scope>
    <source>
        <strain evidence="5">NR30</strain>
    </source>
</reference>
<dbReference type="RefSeq" id="WP_232655144.1">
    <property type="nucleotide sequence ID" value="NZ_JAJSBI010000037.1"/>
</dbReference>
<dbReference type="Pfam" id="PF13193">
    <property type="entry name" value="AMP-binding_C"/>
    <property type="match status" value="1"/>
</dbReference>
<comment type="caution">
    <text evidence="5">The sequence shown here is derived from an EMBL/GenBank/DDBJ whole genome shotgun (WGS) entry which is preliminary data.</text>
</comment>
<feature type="domain" description="AMP-binding enzyme C-terminal" evidence="4">
    <location>
        <begin position="361"/>
        <end position="437"/>
    </location>
</feature>
<evidence type="ECO:0000259" key="4">
    <source>
        <dbReference type="Pfam" id="PF13193"/>
    </source>
</evidence>
<dbReference type="AlphaFoldDB" id="A0A9Q3VYR8"/>
<dbReference type="InterPro" id="IPR042099">
    <property type="entry name" value="ANL_N_sf"/>
</dbReference>
<evidence type="ECO:0000313" key="6">
    <source>
        <dbReference type="Proteomes" id="UP001108029"/>
    </source>
</evidence>
<dbReference type="PANTHER" id="PTHR43201:SF5">
    <property type="entry name" value="MEDIUM-CHAIN ACYL-COA LIGASE ACSF2, MITOCHONDRIAL"/>
    <property type="match status" value="1"/>
</dbReference>
<name>A0A9Q3VYR8_9ACTN</name>
<dbReference type="GO" id="GO:0006631">
    <property type="term" value="P:fatty acid metabolic process"/>
    <property type="evidence" value="ECO:0007669"/>
    <property type="project" value="TreeGrafter"/>
</dbReference>
<dbReference type="SUPFAM" id="SSF56801">
    <property type="entry name" value="Acetyl-CoA synthetase-like"/>
    <property type="match status" value="1"/>
</dbReference>
<proteinExistence type="inferred from homology"/>
<dbReference type="Pfam" id="PF00501">
    <property type="entry name" value="AMP-binding"/>
    <property type="match status" value="1"/>
</dbReference>
<evidence type="ECO:0000313" key="5">
    <source>
        <dbReference type="EMBL" id="MCD9880202.1"/>
    </source>
</evidence>
<protein>
    <submittedName>
        <fullName evidence="5">Acyl--CoA ligase</fullName>
    </submittedName>
</protein>
<dbReference type="Gene3D" id="3.40.50.12780">
    <property type="entry name" value="N-terminal domain of ligase-like"/>
    <property type="match status" value="1"/>
</dbReference>
<dbReference type="Gene3D" id="3.30.300.30">
    <property type="match status" value="1"/>
</dbReference>
<dbReference type="InterPro" id="IPR000873">
    <property type="entry name" value="AMP-dep_synth/lig_dom"/>
</dbReference>
<dbReference type="Proteomes" id="UP001108029">
    <property type="component" value="Unassembled WGS sequence"/>
</dbReference>
<sequence>MLTGSLDIDGIPVDAASLRRTFDDVERCCANLGAGPGHAVVTACRTGLGVLATVVAARRLGAAVAFAPPAADRGLTARLEEVSAAQVVERGGTLEVLPRARAGEAVLPPGAAAVFPTSGSTGRPRLVVLSHAGLAYQSGETASRLGLSEADSLLVPLPLAHAYGMGIVMMWLERGGRLLLETSFSAADVTGRLLSRDVTTLDGVPSMYSILLKTATREPEVAARLRRLRIRGIGGDVLHPAMAARFSALGADLHDGYGLTEAGPNVAISAPGAMRPGTVGTPLSGTEVRRDAATGELLIRTPSLMLGYLGEPDATAAALTADGWLRSGDVGEVEPDGHVRVLGRLKEVLIVDGETHAPTLIEDVFRALPGVAEACVLGVRSADDASGRGDRIVAFVELADPVSVTDLRTLCRRDLPPRLRPRDIHVDVPLPRTGTGKVDRTALRRWVTRETSARHA</sequence>
<gene>
    <name evidence="5" type="ORF">LJ657_42945</name>
</gene>